<dbReference type="EMBL" id="QTSX02003086">
    <property type="protein sequence ID" value="KAJ9071913.1"/>
    <property type="molecule type" value="Genomic_DNA"/>
</dbReference>
<sequence>MSTENKKQGTMVIDYERVNQVLKYVYANAIEGDAESVLKTIDTFCYEHQWCMNVGDVKGPIVRDVIAEHKPKVIVELGGYYGYSAIMFANFLKNDPDTIYYTIEINPILACVIEKTTRFAGLGDKVRVLTGNLSQNLEVLKNKYGISQVDMLFLDHIKDAYLSDFLLAEERCLFHKNTVIVADNVITPGAPDYLAHLMDHPRFSSKLIKTELEYSFGMEEDGILVSVPVQKPIAV</sequence>
<accession>A0ACC2TBI8</accession>
<comment type="caution">
    <text evidence="1">The sequence shown here is derived from an EMBL/GenBank/DDBJ whole genome shotgun (WGS) entry which is preliminary data.</text>
</comment>
<gene>
    <name evidence="1" type="ORF">DSO57_1032593</name>
</gene>
<proteinExistence type="predicted"/>
<dbReference type="Proteomes" id="UP001165960">
    <property type="component" value="Unassembled WGS sequence"/>
</dbReference>
<keyword evidence="2" id="KW-1185">Reference proteome</keyword>
<name>A0ACC2TBI8_9FUNG</name>
<protein>
    <submittedName>
        <fullName evidence="1">Uncharacterized protein</fullName>
    </submittedName>
</protein>
<evidence type="ECO:0000313" key="2">
    <source>
        <dbReference type="Proteomes" id="UP001165960"/>
    </source>
</evidence>
<reference evidence="1" key="1">
    <citation type="submission" date="2022-04" db="EMBL/GenBank/DDBJ databases">
        <title>Genome of the entomopathogenic fungus Entomophthora muscae.</title>
        <authorList>
            <person name="Elya C."/>
            <person name="Lovett B.R."/>
            <person name="Lee E."/>
            <person name="Macias A.M."/>
            <person name="Hajek A.E."/>
            <person name="De Bivort B.L."/>
            <person name="Kasson M.T."/>
            <person name="De Fine Licht H.H."/>
            <person name="Stajich J.E."/>
        </authorList>
    </citation>
    <scope>NUCLEOTIDE SEQUENCE</scope>
    <source>
        <strain evidence="1">Berkeley</strain>
    </source>
</reference>
<evidence type="ECO:0000313" key="1">
    <source>
        <dbReference type="EMBL" id="KAJ9071913.1"/>
    </source>
</evidence>
<organism evidence="1 2">
    <name type="scientific">Entomophthora muscae</name>
    <dbReference type="NCBI Taxonomy" id="34485"/>
    <lineage>
        <taxon>Eukaryota</taxon>
        <taxon>Fungi</taxon>
        <taxon>Fungi incertae sedis</taxon>
        <taxon>Zoopagomycota</taxon>
        <taxon>Entomophthoromycotina</taxon>
        <taxon>Entomophthoromycetes</taxon>
        <taxon>Entomophthorales</taxon>
        <taxon>Entomophthoraceae</taxon>
        <taxon>Entomophthora</taxon>
    </lineage>
</organism>